<evidence type="ECO:0000256" key="2">
    <source>
        <dbReference type="PROSITE-ProRule" id="PRU00504"/>
    </source>
</evidence>
<evidence type="ECO:0000313" key="4">
    <source>
        <dbReference type="Proteomes" id="UP000595564"/>
    </source>
</evidence>
<gene>
    <name evidence="3" type="ORF">TTHT_1313</name>
</gene>
<dbReference type="EMBL" id="AP017470">
    <property type="protein sequence ID" value="BBB32830.1"/>
    <property type="molecule type" value="Genomic_DNA"/>
</dbReference>
<dbReference type="InterPro" id="IPR001258">
    <property type="entry name" value="NHL_repeat"/>
</dbReference>
<dbReference type="SUPFAM" id="SSF101898">
    <property type="entry name" value="NHL repeat"/>
    <property type="match status" value="1"/>
</dbReference>
<dbReference type="Proteomes" id="UP000595564">
    <property type="component" value="Chromosome"/>
</dbReference>
<evidence type="ECO:0000313" key="3">
    <source>
        <dbReference type="EMBL" id="BBB32830.1"/>
    </source>
</evidence>
<dbReference type="InterPro" id="IPR011042">
    <property type="entry name" value="6-blade_b-propeller_TolB-like"/>
</dbReference>
<dbReference type="KEGG" id="thyd:TTHT_1313"/>
<dbReference type="AlphaFoldDB" id="A0A7R6SYN0"/>
<dbReference type="GO" id="GO:0008270">
    <property type="term" value="F:zinc ion binding"/>
    <property type="evidence" value="ECO:0007669"/>
    <property type="project" value="UniProtKB-KW"/>
</dbReference>
<name>A0A7R6SYN0_9BACT</name>
<dbReference type="RefSeq" id="WP_201327133.1">
    <property type="nucleotide sequence ID" value="NZ_AP017470.1"/>
</dbReference>
<accession>A0A7R6SYN0</accession>
<dbReference type="PROSITE" id="PS51125">
    <property type="entry name" value="NHL"/>
    <property type="match status" value="1"/>
</dbReference>
<dbReference type="PANTHER" id="PTHR24104">
    <property type="entry name" value="E3 UBIQUITIN-PROTEIN LIGASE NHLRC1-RELATED"/>
    <property type="match status" value="1"/>
</dbReference>
<protein>
    <recommendedName>
        <fullName evidence="5">NHL repeat containing protein</fullName>
    </recommendedName>
</protein>
<proteinExistence type="predicted"/>
<dbReference type="Gene3D" id="2.40.10.500">
    <property type="match status" value="1"/>
</dbReference>
<reference evidence="3 4" key="1">
    <citation type="journal article" date="2012" name="Extremophiles">
        <title>Thermotomaculum hydrothermale gen. nov., sp. nov., a novel heterotrophic thermophile within the phylum Acidobacteria from a deep-sea hydrothermal vent chimney in the Southern Okinawa Trough.</title>
        <authorList>
            <person name="Izumi H."/>
            <person name="Nunoura T."/>
            <person name="Miyazaki M."/>
            <person name="Mino S."/>
            <person name="Toki T."/>
            <person name="Takai K."/>
            <person name="Sako Y."/>
            <person name="Sawabe T."/>
            <person name="Nakagawa S."/>
        </authorList>
    </citation>
    <scope>NUCLEOTIDE SEQUENCE [LARGE SCALE GENOMIC DNA]</scope>
    <source>
        <strain evidence="3 4">AC55</strain>
    </source>
</reference>
<keyword evidence="1" id="KW-0677">Repeat</keyword>
<sequence>MKFLKIFLLFFIFNLTVFANSVIFVKNIYPHEKKGFFNALKKLLLGKRDLQAKPFAIGVLSNGDVVVSDVDKGMVLLLTADGEIKKVVSRVGKIPLATPVSIWIDKKDNIYIVDSVRKGVLKFDKDLSSARILIADNSKRFTSLCIVDNFMFLTDTENHKIACYSLEGKFIFSFGKRGIKEGEFNYPTAISTDGNFLFVLDSLNFRVQVFDLKGNFLRKFGKLGDGSGYFSKPKGIAVVNGKFIAVTDVVFDNVQLFDKTGNFLTFFGKNGDCEKCFVMPSGIFSQNGLIYICDRWNQRISIWRVEAENE</sequence>
<evidence type="ECO:0008006" key="5">
    <source>
        <dbReference type="Google" id="ProtNLM"/>
    </source>
</evidence>
<evidence type="ECO:0000256" key="1">
    <source>
        <dbReference type="ARBA" id="ARBA00022737"/>
    </source>
</evidence>
<dbReference type="PANTHER" id="PTHR24104:SF25">
    <property type="entry name" value="PROTEIN LIN-41"/>
    <property type="match status" value="1"/>
</dbReference>
<feature type="repeat" description="NHL" evidence="2">
    <location>
        <begin position="171"/>
        <end position="213"/>
    </location>
</feature>
<dbReference type="Gene3D" id="2.120.10.30">
    <property type="entry name" value="TolB, C-terminal domain"/>
    <property type="match status" value="2"/>
</dbReference>
<keyword evidence="4" id="KW-1185">Reference proteome</keyword>
<dbReference type="InterPro" id="IPR050952">
    <property type="entry name" value="TRIM-NHL_E3_ligases"/>
</dbReference>
<organism evidence="3 4">
    <name type="scientific">Thermotomaculum hydrothermale</name>
    <dbReference type="NCBI Taxonomy" id="981385"/>
    <lineage>
        <taxon>Bacteria</taxon>
        <taxon>Pseudomonadati</taxon>
        <taxon>Acidobacteriota</taxon>
        <taxon>Holophagae</taxon>
        <taxon>Thermotomaculales</taxon>
        <taxon>Thermotomaculaceae</taxon>
        <taxon>Thermotomaculum</taxon>
    </lineage>
</organism>